<reference evidence="4 5" key="1">
    <citation type="submission" date="2017-03" db="EMBL/GenBank/DDBJ databases">
        <title>Sulfur activation and transportation mechanism of thermophilic Archaea Acidianus manzaensis YN-25.</title>
        <authorList>
            <person name="Ma Y."/>
            <person name="Yang Y."/>
            <person name="Xia J."/>
        </authorList>
    </citation>
    <scope>NUCLEOTIDE SEQUENCE [LARGE SCALE GENOMIC DNA]</scope>
    <source>
        <strain evidence="4 5">YN-25</strain>
    </source>
</reference>
<dbReference type="Gene3D" id="3.40.50.150">
    <property type="entry name" value="Vaccinia Virus protein VP39"/>
    <property type="match status" value="1"/>
</dbReference>
<keyword evidence="2 4" id="KW-0808">Transferase</keyword>
<dbReference type="GO" id="GO:0006400">
    <property type="term" value="P:tRNA modification"/>
    <property type="evidence" value="ECO:0007669"/>
    <property type="project" value="UniProtKB-ARBA"/>
</dbReference>
<dbReference type="GeneID" id="41589646"/>
<feature type="domain" description="Methyltransferase type 11" evidence="3">
    <location>
        <begin position="36"/>
        <end position="122"/>
    </location>
</feature>
<dbReference type="STRING" id="282676.B6F84_01965"/>
<dbReference type="SUPFAM" id="SSF53335">
    <property type="entry name" value="S-adenosyl-L-methionine-dependent methyltransferases"/>
    <property type="match status" value="1"/>
</dbReference>
<gene>
    <name evidence="4" type="ORF">B6F84_01965</name>
</gene>
<dbReference type="InterPro" id="IPR029063">
    <property type="entry name" value="SAM-dependent_MTases_sf"/>
</dbReference>
<dbReference type="Proteomes" id="UP000193404">
    <property type="component" value="Chromosome"/>
</dbReference>
<accession>A0A1W6K394</accession>
<organism evidence="4 5">
    <name type="scientific">Acidianus manzaensis</name>
    <dbReference type="NCBI Taxonomy" id="282676"/>
    <lineage>
        <taxon>Archaea</taxon>
        <taxon>Thermoproteota</taxon>
        <taxon>Thermoprotei</taxon>
        <taxon>Sulfolobales</taxon>
        <taxon>Sulfolobaceae</taxon>
        <taxon>Acidianus</taxon>
    </lineage>
</organism>
<dbReference type="PANTHER" id="PTHR13069:SF21">
    <property type="entry name" value="ALKYLATED DNA REPAIR PROTEIN ALKB HOMOLOG 8"/>
    <property type="match status" value="1"/>
</dbReference>
<keyword evidence="1 4" id="KW-0489">Methyltransferase</keyword>
<dbReference type="RefSeq" id="WP_148690664.1">
    <property type="nucleotide sequence ID" value="NZ_CP020477.1"/>
</dbReference>
<evidence type="ECO:0000256" key="2">
    <source>
        <dbReference type="ARBA" id="ARBA00022679"/>
    </source>
</evidence>
<evidence type="ECO:0000259" key="3">
    <source>
        <dbReference type="Pfam" id="PF08241"/>
    </source>
</evidence>
<dbReference type="InterPro" id="IPR051422">
    <property type="entry name" value="AlkB_tRNA_MeTrf/Diox"/>
</dbReference>
<dbReference type="Pfam" id="PF08241">
    <property type="entry name" value="Methyltransf_11"/>
    <property type="match status" value="1"/>
</dbReference>
<dbReference type="GO" id="GO:0008175">
    <property type="term" value="F:tRNA methyltransferase activity"/>
    <property type="evidence" value="ECO:0007669"/>
    <property type="project" value="UniProtKB-ARBA"/>
</dbReference>
<protein>
    <submittedName>
        <fullName evidence="4">Methyltransferase type 11</fullName>
    </submittedName>
</protein>
<evidence type="ECO:0000256" key="1">
    <source>
        <dbReference type="ARBA" id="ARBA00022603"/>
    </source>
</evidence>
<name>A0A1W6K394_9CREN</name>
<keyword evidence="5" id="KW-1185">Reference proteome</keyword>
<evidence type="ECO:0000313" key="4">
    <source>
        <dbReference type="EMBL" id="ARM77021.1"/>
    </source>
</evidence>
<dbReference type="GO" id="GO:0008757">
    <property type="term" value="F:S-adenosylmethionine-dependent methyltransferase activity"/>
    <property type="evidence" value="ECO:0007669"/>
    <property type="project" value="InterPro"/>
</dbReference>
<dbReference type="PANTHER" id="PTHR13069">
    <property type="entry name" value="ALKYLATED DNA REPAIR PROTEIN ALKB HOMOLOG 8"/>
    <property type="match status" value="1"/>
</dbReference>
<sequence length="199" mass="23344">MANNFLEKKLTKEAYENIVYRRRPLNINITEFPVGDIGCGSGQNCSVIKSFTICLDIAVRQLEIAKKKGCEYLVQADMEYLPFRNFSFGYLLYIASLHHLSDPDLALKEANRVLKVNGKIFITVWGRQPKFLFRKKVYLKTKLNGKDLQRFYRFYSSWELRKYCELNGFKTEKCSLFRVKSIFPNNVMYLGSKKPFNSR</sequence>
<dbReference type="OrthoDB" id="18536at2157"/>
<dbReference type="KEGG" id="aman:B6F84_01965"/>
<dbReference type="CDD" id="cd02440">
    <property type="entry name" value="AdoMet_MTases"/>
    <property type="match status" value="1"/>
</dbReference>
<proteinExistence type="predicted"/>
<dbReference type="InterPro" id="IPR013216">
    <property type="entry name" value="Methyltransf_11"/>
</dbReference>
<dbReference type="AlphaFoldDB" id="A0A1W6K394"/>
<dbReference type="EMBL" id="CP020477">
    <property type="protein sequence ID" value="ARM77021.1"/>
    <property type="molecule type" value="Genomic_DNA"/>
</dbReference>
<dbReference type="GO" id="GO:0032259">
    <property type="term" value="P:methylation"/>
    <property type="evidence" value="ECO:0007669"/>
    <property type="project" value="UniProtKB-KW"/>
</dbReference>
<evidence type="ECO:0000313" key="5">
    <source>
        <dbReference type="Proteomes" id="UP000193404"/>
    </source>
</evidence>